<comment type="caution">
    <text evidence="1">The sequence shown here is derived from an EMBL/GenBank/DDBJ whole genome shotgun (WGS) entry which is preliminary data.</text>
</comment>
<accession>A0A540LFS4</accession>
<dbReference type="EMBL" id="VIEB01000604">
    <property type="protein sequence ID" value="TQD85316.1"/>
    <property type="molecule type" value="Genomic_DNA"/>
</dbReference>
<dbReference type="AlphaFoldDB" id="A0A540LFS4"/>
<protein>
    <submittedName>
        <fullName evidence="1">Uncharacterized protein</fullName>
    </submittedName>
</protein>
<dbReference type="Proteomes" id="UP000315295">
    <property type="component" value="Unassembled WGS sequence"/>
</dbReference>
<organism evidence="1 2">
    <name type="scientific">Malus baccata</name>
    <name type="common">Siberian crab apple</name>
    <name type="synonym">Pyrus baccata</name>
    <dbReference type="NCBI Taxonomy" id="106549"/>
    <lineage>
        <taxon>Eukaryota</taxon>
        <taxon>Viridiplantae</taxon>
        <taxon>Streptophyta</taxon>
        <taxon>Embryophyta</taxon>
        <taxon>Tracheophyta</taxon>
        <taxon>Spermatophyta</taxon>
        <taxon>Magnoliopsida</taxon>
        <taxon>eudicotyledons</taxon>
        <taxon>Gunneridae</taxon>
        <taxon>Pentapetalae</taxon>
        <taxon>rosids</taxon>
        <taxon>fabids</taxon>
        <taxon>Rosales</taxon>
        <taxon>Rosaceae</taxon>
        <taxon>Amygdaloideae</taxon>
        <taxon>Maleae</taxon>
        <taxon>Malus</taxon>
    </lineage>
</organism>
<name>A0A540LFS4_MALBA</name>
<sequence>MSADTSESVLSIGNQFEGINVLSCDESSSSSMGVNSHAFEELPFIDSSSRTSFVHHCGDLGHIRPSHSFYKPSKSQTSLNPPYFVPKPSMCPPKLVHQCLLDPSSLSYHTATSSSYSSVVAVKMVAIYAAKGNGVSINVHQLFSYTSTSKSKHIKFIYSADDNEEGFGSITCPGDASIESTIATGSPNYSDDSSQSEEF</sequence>
<evidence type="ECO:0000313" key="2">
    <source>
        <dbReference type="Proteomes" id="UP000315295"/>
    </source>
</evidence>
<proteinExistence type="predicted"/>
<gene>
    <name evidence="1" type="ORF">C1H46_029154</name>
</gene>
<evidence type="ECO:0000313" key="1">
    <source>
        <dbReference type="EMBL" id="TQD85316.1"/>
    </source>
</evidence>
<reference evidence="1 2" key="1">
    <citation type="journal article" date="2019" name="G3 (Bethesda)">
        <title>Sequencing of a Wild Apple (Malus baccata) Genome Unravels the Differences Between Cultivated and Wild Apple Species Regarding Disease Resistance and Cold Tolerance.</title>
        <authorList>
            <person name="Chen X."/>
        </authorList>
    </citation>
    <scope>NUCLEOTIDE SEQUENCE [LARGE SCALE GENOMIC DNA]</scope>
    <source>
        <strain evidence="2">cv. Shandingzi</strain>
        <tissue evidence="1">Leaves</tissue>
    </source>
</reference>
<keyword evidence="2" id="KW-1185">Reference proteome</keyword>